<evidence type="ECO:0000256" key="2">
    <source>
        <dbReference type="ARBA" id="ARBA00004418"/>
    </source>
</evidence>
<gene>
    <name evidence="12" type="ORF">LF41_2479</name>
</gene>
<dbReference type="PANTHER" id="PTHR30404:SF0">
    <property type="entry name" value="N-ACETYLMURAMOYL-L-ALANINE AMIDASE AMIC"/>
    <property type="match status" value="1"/>
</dbReference>
<evidence type="ECO:0000256" key="7">
    <source>
        <dbReference type="ARBA" id="ARBA00022801"/>
    </source>
</evidence>
<dbReference type="EMBL" id="JRKJ01000005">
    <property type="protein sequence ID" value="KGQ19970.1"/>
    <property type="molecule type" value="Genomic_DNA"/>
</dbReference>
<dbReference type="PATRIC" id="fig|1300345.3.peg.1044"/>
<accession>A0A0A2WNV1</accession>
<reference evidence="12 13" key="1">
    <citation type="submission" date="2014-09" db="EMBL/GenBank/DDBJ databases">
        <title>Genome sequences of Lysobacter dokdonensis DS-58.</title>
        <authorList>
            <person name="Kim J.F."/>
            <person name="Kwak M.-J."/>
        </authorList>
    </citation>
    <scope>NUCLEOTIDE SEQUENCE [LARGE SCALE GENOMIC DNA]</scope>
    <source>
        <strain evidence="12 13">DS-58</strain>
    </source>
</reference>
<keyword evidence="13" id="KW-1185">Reference proteome</keyword>
<proteinExistence type="inferred from homology"/>
<evidence type="ECO:0000256" key="9">
    <source>
        <dbReference type="ARBA" id="ARBA00074581"/>
    </source>
</evidence>
<keyword evidence="5" id="KW-0732">Signal</keyword>
<organism evidence="12 13">
    <name type="scientific">Lysobacter dokdonensis DS-58</name>
    <dbReference type="NCBI Taxonomy" id="1300345"/>
    <lineage>
        <taxon>Bacteria</taxon>
        <taxon>Pseudomonadati</taxon>
        <taxon>Pseudomonadota</taxon>
        <taxon>Gammaproteobacteria</taxon>
        <taxon>Lysobacterales</taxon>
        <taxon>Lysobacteraceae</taxon>
        <taxon>Noviluteimonas</taxon>
    </lineage>
</organism>
<comment type="catalytic activity">
    <reaction evidence="1">
        <text>Hydrolyzes the link between N-acetylmuramoyl residues and L-amino acid residues in certain cell-wall glycopeptides.</text>
        <dbReference type="EC" id="3.5.1.28"/>
    </reaction>
</comment>
<evidence type="ECO:0000313" key="13">
    <source>
        <dbReference type="Proteomes" id="UP000030518"/>
    </source>
</evidence>
<comment type="caution">
    <text evidence="12">The sequence shown here is derived from an EMBL/GenBank/DDBJ whole genome shotgun (WGS) entry which is preliminary data.</text>
</comment>
<sequence>MQQWALGAALVFALCWNIARAGEIKDLTLREGATGTRAELLLDGPASYSTISLAGPDRLVVDLPSSKLRHFAMPTGAGVVKSVRSGQPVPGTVRIVFDLAAPVVGLQPRMETTDGVTRLVLEWPGDGKAPSTAVVPVQPTLDPIGAFATKPEPTPQETAARSAEATSRLVATLPNPPPGAGPAVTQPPASSTKAPATPVIVPAPIASATPPPGATKSMQQLRNAGMRPLVIAIDAGHGGQDPGARGGKGTREKDVTLAIARELARQINATPGLKAYLTRDTDVFIPLAQRYQKARAAKADMFVSIHADAFNNPDANGSSVFVLSQRGASSQAARWLANQENAADLVGGVRLQDKDNTLASVLLDLSQSATMKASEDIAGHVLSGLKKLGKTHKASVERANFVVLRSPDVPSMLVETAFITNPEEERRLNDPAHQRDLARAILDGVNMYFTRQPPPGTLYAARAQAMENPTASAAGSR</sequence>
<dbReference type="Gene3D" id="3.40.630.40">
    <property type="entry name" value="Zn-dependent exopeptidases"/>
    <property type="match status" value="1"/>
</dbReference>
<comment type="similarity">
    <text evidence="3">Belongs to the N-acetylmuramoyl-L-alanine amidase 3 family.</text>
</comment>
<dbReference type="FunFam" id="3.40.630.40:FF:000001">
    <property type="entry name" value="N-acetylmuramoyl-L-alanine amidase"/>
    <property type="match status" value="1"/>
</dbReference>
<dbReference type="GO" id="GO:0009253">
    <property type="term" value="P:peptidoglycan catabolic process"/>
    <property type="evidence" value="ECO:0007669"/>
    <property type="project" value="InterPro"/>
</dbReference>
<dbReference type="Pfam" id="PF01520">
    <property type="entry name" value="Amidase_3"/>
    <property type="match status" value="1"/>
</dbReference>
<dbReference type="GO" id="GO:0030288">
    <property type="term" value="C:outer membrane-bounded periplasmic space"/>
    <property type="evidence" value="ECO:0007669"/>
    <property type="project" value="TreeGrafter"/>
</dbReference>
<feature type="region of interest" description="Disordered" evidence="10">
    <location>
        <begin position="150"/>
        <end position="196"/>
    </location>
</feature>
<dbReference type="CDD" id="cd02696">
    <property type="entry name" value="MurNAc-LAA"/>
    <property type="match status" value="1"/>
</dbReference>
<dbReference type="PANTHER" id="PTHR30404">
    <property type="entry name" value="N-ACETYLMURAMOYL-L-ALANINE AMIDASE"/>
    <property type="match status" value="1"/>
</dbReference>
<keyword evidence="7" id="KW-0378">Hydrolase</keyword>
<dbReference type="eggNOG" id="COG0860">
    <property type="taxonomic scope" value="Bacteria"/>
</dbReference>
<evidence type="ECO:0000256" key="4">
    <source>
        <dbReference type="ARBA" id="ARBA00011901"/>
    </source>
</evidence>
<keyword evidence="8" id="KW-0961">Cell wall biogenesis/degradation</keyword>
<dbReference type="STRING" id="1300345.LF41_2479"/>
<dbReference type="GO" id="GO:0008745">
    <property type="term" value="F:N-acetylmuramoyl-L-alanine amidase activity"/>
    <property type="evidence" value="ECO:0007669"/>
    <property type="project" value="UniProtKB-EC"/>
</dbReference>
<dbReference type="GO" id="GO:0071555">
    <property type="term" value="P:cell wall organization"/>
    <property type="evidence" value="ECO:0007669"/>
    <property type="project" value="UniProtKB-KW"/>
</dbReference>
<keyword evidence="6" id="KW-0574">Periplasm</keyword>
<dbReference type="SMART" id="SM00646">
    <property type="entry name" value="Ami_3"/>
    <property type="match status" value="1"/>
</dbReference>
<dbReference type="SUPFAM" id="SSF53187">
    <property type="entry name" value="Zn-dependent exopeptidases"/>
    <property type="match status" value="1"/>
</dbReference>
<evidence type="ECO:0000256" key="6">
    <source>
        <dbReference type="ARBA" id="ARBA00022764"/>
    </source>
</evidence>
<dbReference type="InterPro" id="IPR002508">
    <property type="entry name" value="MurNAc-LAA_cat"/>
</dbReference>
<dbReference type="EC" id="3.5.1.28" evidence="4"/>
<evidence type="ECO:0000256" key="10">
    <source>
        <dbReference type="SAM" id="MobiDB-lite"/>
    </source>
</evidence>
<protein>
    <recommendedName>
        <fullName evidence="9">N-acetylmuramoyl-L-alanine amidase AmiC</fullName>
        <ecNumber evidence="4">3.5.1.28</ecNumber>
    </recommendedName>
</protein>
<evidence type="ECO:0000259" key="11">
    <source>
        <dbReference type="SMART" id="SM00646"/>
    </source>
</evidence>
<dbReference type="InterPro" id="IPR021731">
    <property type="entry name" value="AMIN_dom"/>
</dbReference>
<feature type="compositionally biased region" description="Low complexity" evidence="10">
    <location>
        <begin position="187"/>
        <end position="196"/>
    </location>
</feature>
<name>A0A0A2WNV1_9GAMM</name>
<evidence type="ECO:0000313" key="12">
    <source>
        <dbReference type="EMBL" id="KGQ19970.1"/>
    </source>
</evidence>
<dbReference type="Gene3D" id="2.60.40.3500">
    <property type="match status" value="1"/>
</dbReference>
<evidence type="ECO:0000256" key="3">
    <source>
        <dbReference type="ARBA" id="ARBA00010860"/>
    </source>
</evidence>
<dbReference type="Pfam" id="PF11741">
    <property type="entry name" value="AMIN"/>
    <property type="match status" value="1"/>
</dbReference>
<comment type="subcellular location">
    <subcellularLocation>
        <location evidence="2">Periplasm</location>
    </subcellularLocation>
</comment>
<dbReference type="AlphaFoldDB" id="A0A0A2WNV1"/>
<evidence type="ECO:0000256" key="1">
    <source>
        <dbReference type="ARBA" id="ARBA00001561"/>
    </source>
</evidence>
<feature type="domain" description="MurNAc-LAA" evidence="11">
    <location>
        <begin position="291"/>
        <end position="446"/>
    </location>
</feature>
<evidence type="ECO:0000256" key="5">
    <source>
        <dbReference type="ARBA" id="ARBA00022729"/>
    </source>
</evidence>
<dbReference type="InterPro" id="IPR050695">
    <property type="entry name" value="N-acetylmuramoyl_amidase_3"/>
</dbReference>
<evidence type="ECO:0000256" key="8">
    <source>
        <dbReference type="ARBA" id="ARBA00023316"/>
    </source>
</evidence>
<dbReference type="Proteomes" id="UP000030518">
    <property type="component" value="Unassembled WGS sequence"/>
</dbReference>